<evidence type="ECO:0000313" key="2">
    <source>
        <dbReference type="Proteomes" id="UP000004690"/>
    </source>
</evidence>
<organism evidence="1 2">
    <name type="scientific">Galbibacter orientalis DSM 19592</name>
    <dbReference type="NCBI Taxonomy" id="926559"/>
    <lineage>
        <taxon>Bacteria</taxon>
        <taxon>Pseudomonadati</taxon>
        <taxon>Bacteroidota</taxon>
        <taxon>Flavobacteriia</taxon>
        <taxon>Flavobacteriales</taxon>
        <taxon>Flavobacteriaceae</taxon>
        <taxon>Galbibacter</taxon>
    </lineage>
</organism>
<protein>
    <submittedName>
        <fullName evidence="1">Uncharacterized protein</fullName>
    </submittedName>
</protein>
<dbReference type="AlphaFoldDB" id="I3C8R1"/>
<sequence>MGSIIERLYVSDNIASLQLRSGMAYYLTYDINLNRKVEESNYNDNYFTFNFNYIKPSKKSNCFDCEMLEPYKVQVFDFNGQRVLSKQVSSEAEERLLLSQLPKNRYIVKKKETTIKVNN</sequence>
<evidence type="ECO:0000313" key="1">
    <source>
        <dbReference type="EMBL" id="EIJ40004.1"/>
    </source>
</evidence>
<dbReference type="HOGENOM" id="CLU_2058223_0_0_10"/>
<keyword evidence="2" id="KW-1185">Reference proteome</keyword>
<accession>I3C8R1</accession>
<proteinExistence type="predicted"/>
<name>I3C8R1_9FLAO</name>
<dbReference type="Proteomes" id="UP000004690">
    <property type="component" value="Unassembled WGS sequence"/>
</dbReference>
<dbReference type="EMBL" id="JH651379">
    <property type="protein sequence ID" value="EIJ40004.1"/>
    <property type="molecule type" value="Genomic_DNA"/>
</dbReference>
<gene>
    <name evidence="1" type="ORF">JoomaDRAFT_3051</name>
</gene>
<dbReference type="STRING" id="926559.JoomaDRAFT_3051"/>
<reference evidence="1 2" key="1">
    <citation type="submission" date="2012-02" db="EMBL/GenBank/DDBJ databases">
        <title>Improved High-Quality Draft genome of Joostella marina DSM 19592.</title>
        <authorList>
            <consortium name="US DOE Joint Genome Institute (JGI-PGF)"/>
            <person name="Lucas S."/>
            <person name="Copeland A."/>
            <person name="Lapidus A."/>
            <person name="Bruce D."/>
            <person name="Goodwin L."/>
            <person name="Pitluck S."/>
            <person name="Peters L."/>
            <person name="Chertkov O."/>
            <person name="Ovchinnikova G."/>
            <person name="Kyrpides N."/>
            <person name="Mavromatis K."/>
            <person name="Detter J.C."/>
            <person name="Han C."/>
            <person name="Land M."/>
            <person name="Hauser L."/>
            <person name="Markowitz V."/>
            <person name="Cheng J.-F."/>
            <person name="Hugenholtz P."/>
            <person name="Woyke T."/>
            <person name="Wu D."/>
            <person name="Tindall B."/>
            <person name="Brambilla E."/>
            <person name="Klenk H.-P."/>
            <person name="Eisen J.A."/>
        </authorList>
    </citation>
    <scope>NUCLEOTIDE SEQUENCE [LARGE SCALE GENOMIC DNA]</scope>
    <source>
        <strain evidence="1 2">DSM 19592</strain>
    </source>
</reference>